<keyword evidence="3" id="KW-1185">Reference proteome</keyword>
<dbReference type="AlphaFoldDB" id="A0A6A5BDX8"/>
<feature type="compositionally biased region" description="Polar residues" evidence="1">
    <location>
        <begin position="499"/>
        <end position="509"/>
    </location>
</feature>
<proteinExistence type="predicted"/>
<dbReference type="OrthoDB" id="10531924at2759"/>
<accession>A0A6A5BDX8</accession>
<dbReference type="GeneID" id="68116302"/>
<dbReference type="VEuPathDB" id="AmoebaDB:FDP41_009085"/>
<feature type="region of interest" description="Disordered" evidence="1">
    <location>
        <begin position="499"/>
        <end position="545"/>
    </location>
</feature>
<feature type="region of interest" description="Disordered" evidence="1">
    <location>
        <begin position="59"/>
        <end position="108"/>
    </location>
</feature>
<reference evidence="2 3" key="1">
    <citation type="journal article" date="2019" name="Sci. Rep.">
        <title>Nanopore sequencing improves the draft genome of the human pathogenic amoeba Naegleria fowleri.</title>
        <authorList>
            <person name="Liechti N."/>
            <person name="Schurch N."/>
            <person name="Bruggmann R."/>
            <person name="Wittwer M."/>
        </authorList>
    </citation>
    <scope>NUCLEOTIDE SEQUENCE [LARGE SCALE GENOMIC DNA]</scope>
    <source>
        <strain evidence="2 3">ATCC 30894</strain>
    </source>
</reference>
<feature type="compositionally biased region" description="Low complexity" evidence="1">
    <location>
        <begin position="171"/>
        <end position="181"/>
    </location>
</feature>
<dbReference type="VEuPathDB" id="AmoebaDB:NF0026440"/>
<feature type="compositionally biased region" description="Low complexity" evidence="1">
    <location>
        <begin position="59"/>
        <end position="84"/>
    </location>
</feature>
<feature type="region of interest" description="Disordered" evidence="1">
    <location>
        <begin position="234"/>
        <end position="257"/>
    </location>
</feature>
<feature type="compositionally biased region" description="Basic and acidic residues" evidence="1">
    <location>
        <begin position="85"/>
        <end position="103"/>
    </location>
</feature>
<feature type="compositionally biased region" description="Polar residues" evidence="1">
    <location>
        <begin position="182"/>
        <end position="192"/>
    </location>
</feature>
<feature type="region of interest" description="Disordered" evidence="1">
    <location>
        <begin position="1"/>
        <end position="22"/>
    </location>
</feature>
<feature type="compositionally biased region" description="Low complexity" evidence="1">
    <location>
        <begin position="510"/>
        <end position="530"/>
    </location>
</feature>
<evidence type="ECO:0000313" key="2">
    <source>
        <dbReference type="EMBL" id="KAF0972836.1"/>
    </source>
</evidence>
<name>A0A6A5BDX8_NAEFO</name>
<feature type="compositionally biased region" description="Low complexity" evidence="1">
    <location>
        <begin position="234"/>
        <end position="256"/>
    </location>
</feature>
<sequence length="545" mass="59975">MSTTLMTRDTGASSPPQSILQRDEKCQSFVKAMASILESPRSPGSPPPLLLMVSFESARSPSNTCSNNSTNQTMRSPEQQQQTQSEKEQSDSCGGVRKEKLETTTKTTSTATLIEEEKKISNSTNNQENSGVIPPPPPLIPIVVTNITTRNTFKLSKIHDTPSKTKLGEASSHSSSQISKSIPTTETCSTISRTDHTSNDYILTNCQNEATESEKSIQKQNIALLRSIVMKNKVTSSSGSSNSSVRFSRSETSSSNNLQLGDSKVIVHSCSSLKNNEESEDVEDDHLVEQVLSSPSSNSVFEKATGSNFRETFSQPVDTFMEDTVQDLQQVENHIQRIIETTLVDLSKSNLTCNIENLMKAEIPSALDRILSCLMKANDYMRVRFSEIETVIDDIQAKAKILSKEIPLERHFQAHAQNKTLFSDLTLELDIDDLKKKGTIELSETDFSSSVVKQIYTRVAMVDLSFPSYYQVLKNVGTPLEFDETDLVVDHRSSVSISYPTNRNSLARPTSTTATDLSTSSPSASNSSSTQQDALSPVSVRISTY</sequence>
<organism evidence="2 3">
    <name type="scientific">Naegleria fowleri</name>
    <name type="common">Brain eating amoeba</name>
    <dbReference type="NCBI Taxonomy" id="5763"/>
    <lineage>
        <taxon>Eukaryota</taxon>
        <taxon>Discoba</taxon>
        <taxon>Heterolobosea</taxon>
        <taxon>Tetramitia</taxon>
        <taxon>Eutetramitia</taxon>
        <taxon>Vahlkampfiidae</taxon>
        <taxon>Naegleria</taxon>
    </lineage>
</organism>
<feature type="region of interest" description="Disordered" evidence="1">
    <location>
        <begin position="160"/>
        <end position="192"/>
    </location>
</feature>
<gene>
    <name evidence="2" type="ORF">FDP41_009085</name>
</gene>
<protein>
    <submittedName>
        <fullName evidence="2">Uncharacterized protein</fullName>
    </submittedName>
</protein>
<dbReference type="Proteomes" id="UP000444721">
    <property type="component" value="Unassembled WGS sequence"/>
</dbReference>
<comment type="caution">
    <text evidence="2">The sequence shown here is derived from an EMBL/GenBank/DDBJ whole genome shotgun (WGS) entry which is preliminary data.</text>
</comment>
<dbReference type="VEuPathDB" id="AmoebaDB:NfTy_046350"/>
<evidence type="ECO:0000313" key="3">
    <source>
        <dbReference type="Proteomes" id="UP000444721"/>
    </source>
</evidence>
<dbReference type="RefSeq" id="XP_044557550.1">
    <property type="nucleotide sequence ID" value="XM_044713007.1"/>
</dbReference>
<dbReference type="EMBL" id="VFQX01000066">
    <property type="protein sequence ID" value="KAF0972836.1"/>
    <property type="molecule type" value="Genomic_DNA"/>
</dbReference>
<feature type="compositionally biased region" description="Polar residues" evidence="1">
    <location>
        <begin position="1"/>
        <end position="20"/>
    </location>
</feature>
<evidence type="ECO:0000256" key="1">
    <source>
        <dbReference type="SAM" id="MobiDB-lite"/>
    </source>
</evidence>